<feature type="transmembrane region" description="Helical" evidence="5">
    <location>
        <begin position="233"/>
        <end position="258"/>
    </location>
</feature>
<keyword evidence="7" id="KW-1185">Reference proteome</keyword>
<accession>A0A2P4Z3L8</accession>
<evidence type="ECO:0000256" key="2">
    <source>
        <dbReference type="ARBA" id="ARBA00022692"/>
    </source>
</evidence>
<evidence type="ECO:0000256" key="3">
    <source>
        <dbReference type="ARBA" id="ARBA00022989"/>
    </source>
</evidence>
<dbReference type="GO" id="GO:0016020">
    <property type="term" value="C:membrane"/>
    <property type="evidence" value="ECO:0007669"/>
    <property type="project" value="UniProtKB-SubCell"/>
</dbReference>
<comment type="caution">
    <text evidence="6">The sequence shown here is derived from an EMBL/GenBank/DDBJ whole genome shotgun (WGS) entry which is preliminary data.</text>
</comment>
<keyword evidence="2 5" id="KW-0812">Transmembrane</keyword>
<dbReference type="VEuPathDB" id="CryptoDB:CmeUKMEL1_13570"/>
<feature type="transmembrane region" description="Helical" evidence="5">
    <location>
        <begin position="291"/>
        <end position="313"/>
    </location>
</feature>
<dbReference type="InterPro" id="IPR003689">
    <property type="entry name" value="ZIP"/>
</dbReference>
<dbReference type="PANTHER" id="PTHR11040">
    <property type="entry name" value="ZINC/IRON TRANSPORTER"/>
    <property type="match status" value="1"/>
</dbReference>
<dbReference type="Pfam" id="PF02535">
    <property type="entry name" value="Zip"/>
    <property type="match status" value="1"/>
</dbReference>
<gene>
    <name evidence="6" type="ORF">CmeUKMEL1_13570</name>
</gene>
<evidence type="ECO:0000313" key="6">
    <source>
        <dbReference type="EMBL" id="POM84673.1"/>
    </source>
</evidence>
<dbReference type="EMBL" id="JIBK01000047">
    <property type="protein sequence ID" value="POM84673.1"/>
    <property type="molecule type" value="Genomic_DNA"/>
</dbReference>
<feature type="transmembrane region" description="Helical" evidence="5">
    <location>
        <begin position="6"/>
        <end position="24"/>
    </location>
</feature>
<dbReference type="PANTHER" id="PTHR11040:SF140">
    <property type="entry name" value="ZRT (ZRT), IRT- (IRT-) LIKE PROTEIN TRANSPORTER"/>
    <property type="match status" value="1"/>
</dbReference>
<keyword evidence="3 5" id="KW-1133">Transmembrane helix</keyword>
<feature type="transmembrane region" description="Helical" evidence="5">
    <location>
        <begin position="325"/>
        <end position="345"/>
    </location>
</feature>
<comment type="subcellular location">
    <subcellularLocation>
        <location evidence="1">Membrane</location>
        <topology evidence="1">Multi-pass membrane protein</topology>
    </subcellularLocation>
</comment>
<proteinExistence type="predicted"/>
<dbReference type="GO" id="GO:0005385">
    <property type="term" value="F:zinc ion transmembrane transporter activity"/>
    <property type="evidence" value="ECO:0007669"/>
    <property type="project" value="TreeGrafter"/>
</dbReference>
<name>A0A2P4Z3L8_9CRYT</name>
<dbReference type="Proteomes" id="UP000236928">
    <property type="component" value="Unassembled WGS sequence"/>
</dbReference>
<evidence type="ECO:0000313" key="7">
    <source>
        <dbReference type="Proteomes" id="UP000236928"/>
    </source>
</evidence>
<keyword evidence="4 5" id="KW-0472">Membrane</keyword>
<evidence type="ECO:0000256" key="5">
    <source>
        <dbReference type="SAM" id="Phobius"/>
    </source>
</evidence>
<feature type="transmembrane region" description="Helical" evidence="5">
    <location>
        <begin position="265"/>
        <end position="285"/>
    </location>
</feature>
<evidence type="ECO:0000256" key="1">
    <source>
        <dbReference type="ARBA" id="ARBA00004141"/>
    </source>
</evidence>
<dbReference type="AlphaFoldDB" id="A0A2P4Z3L8"/>
<protein>
    <submittedName>
        <fullName evidence="6">ZIP Zinc transporter family protein</fullName>
    </submittedName>
</protein>
<sequence>MDLFWHKLTCSVLLLISAILGYLFPAKIDNGKKNVGRKSKILPIMTAFGAGAFIALALVHLIPDAIEGSSSGLLSFKIAGIEVNCVCHLILLGFLFSIIFESIADEYFGSNGLHGHSHARHNTDSNHTKDNINSNMMSTNVSSEYSSDDDLCIIDKFDTGLTAVRENSSLCTSSSINKNPTLSSKKGRANLTEGDSGLKTESGKISVGFVLVCALFFHSLFEGMVVGTSKSIMGTWMLTCVIFAHKWIEILIVYMTLISKGINPLVYIVVLSFGSPLGAMIGAIVIISNSIATAVCSALAAGTILYVACIEVIPDVFNDKHSIHTFVKLGSFITGILTVSLITLVSEIVENSY</sequence>
<feature type="transmembrane region" description="Helical" evidence="5">
    <location>
        <begin position="205"/>
        <end position="221"/>
    </location>
</feature>
<organism evidence="6 7">
    <name type="scientific">Cryptosporidium meleagridis</name>
    <dbReference type="NCBI Taxonomy" id="93969"/>
    <lineage>
        <taxon>Eukaryota</taxon>
        <taxon>Sar</taxon>
        <taxon>Alveolata</taxon>
        <taxon>Apicomplexa</taxon>
        <taxon>Conoidasida</taxon>
        <taxon>Coccidia</taxon>
        <taxon>Eucoccidiorida</taxon>
        <taxon>Eimeriorina</taxon>
        <taxon>Cryptosporidiidae</taxon>
        <taxon>Cryptosporidium</taxon>
    </lineage>
</organism>
<dbReference type="OrthoDB" id="448280at2759"/>
<feature type="transmembrane region" description="Helical" evidence="5">
    <location>
        <begin position="74"/>
        <end position="100"/>
    </location>
</feature>
<reference evidence="6 7" key="1">
    <citation type="submission" date="2014-04" db="EMBL/GenBank/DDBJ databases">
        <title>Comparative Genomics of Cryptosporidium Species.</title>
        <authorList>
            <person name="Silva J.C."/>
            <person name="Su Q."/>
            <person name="Chalmers R."/>
            <person name="Chibucos M.C."/>
            <person name="Elwin K."/>
            <person name="Godinez A."/>
            <person name="Guo F."/>
            <person name="Huynh K."/>
            <person name="Orvis J."/>
            <person name="Ott S."/>
            <person name="Sadzewicz L."/>
            <person name="Sengamalay N."/>
            <person name="Shetty A."/>
            <person name="Sun M."/>
            <person name="Tallon L."/>
            <person name="Xiao L."/>
            <person name="Zhang H."/>
            <person name="Fraser C.M."/>
            <person name="Zhu G."/>
            <person name="Kissinger J."/>
            <person name="Widmer G."/>
        </authorList>
    </citation>
    <scope>NUCLEOTIDE SEQUENCE [LARGE SCALE GENOMIC DNA]</scope>
    <source>
        <strain evidence="6 7">UKMEL1</strain>
    </source>
</reference>
<feature type="transmembrane region" description="Helical" evidence="5">
    <location>
        <begin position="44"/>
        <end position="62"/>
    </location>
</feature>
<evidence type="ECO:0000256" key="4">
    <source>
        <dbReference type="ARBA" id="ARBA00023136"/>
    </source>
</evidence>